<reference evidence="2" key="1">
    <citation type="submission" date="2018-02" db="EMBL/GenBank/DDBJ databases">
        <title>Rhizophora mucronata_Transcriptome.</title>
        <authorList>
            <person name="Meera S.P."/>
            <person name="Sreeshan A."/>
            <person name="Augustine A."/>
        </authorList>
    </citation>
    <scope>NUCLEOTIDE SEQUENCE</scope>
    <source>
        <tissue evidence="2">Leaf</tissue>
    </source>
</reference>
<keyword evidence="1" id="KW-0732">Signal</keyword>
<evidence type="ECO:0000256" key="1">
    <source>
        <dbReference type="SAM" id="SignalP"/>
    </source>
</evidence>
<accession>A0A2P2J2Q6</accession>
<feature type="signal peptide" evidence="1">
    <location>
        <begin position="1"/>
        <end position="19"/>
    </location>
</feature>
<proteinExistence type="predicted"/>
<feature type="chain" id="PRO_5015183954" evidence="1">
    <location>
        <begin position="20"/>
        <end position="58"/>
    </location>
</feature>
<dbReference type="AlphaFoldDB" id="A0A2P2J2Q6"/>
<protein>
    <submittedName>
        <fullName evidence="2">Uncharacterized protein</fullName>
    </submittedName>
</protein>
<sequence length="58" mass="6446">MILLVFSFFFFHFILFLSGGFIPNQIKQTIRSATLRGGQVNSTVSANSYELMPVGSSK</sequence>
<organism evidence="2">
    <name type="scientific">Rhizophora mucronata</name>
    <name type="common">Asiatic mangrove</name>
    <dbReference type="NCBI Taxonomy" id="61149"/>
    <lineage>
        <taxon>Eukaryota</taxon>
        <taxon>Viridiplantae</taxon>
        <taxon>Streptophyta</taxon>
        <taxon>Embryophyta</taxon>
        <taxon>Tracheophyta</taxon>
        <taxon>Spermatophyta</taxon>
        <taxon>Magnoliopsida</taxon>
        <taxon>eudicotyledons</taxon>
        <taxon>Gunneridae</taxon>
        <taxon>Pentapetalae</taxon>
        <taxon>rosids</taxon>
        <taxon>fabids</taxon>
        <taxon>Malpighiales</taxon>
        <taxon>Rhizophoraceae</taxon>
        <taxon>Rhizophora</taxon>
    </lineage>
</organism>
<dbReference type="EMBL" id="GGEC01007291">
    <property type="protein sequence ID" value="MBW87774.1"/>
    <property type="molecule type" value="Transcribed_RNA"/>
</dbReference>
<evidence type="ECO:0000313" key="2">
    <source>
        <dbReference type="EMBL" id="MBW87774.1"/>
    </source>
</evidence>
<name>A0A2P2J2Q6_RHIMU</name>